<keyword evidence="5" id="KW-1185">Reference proteome</keyword>
<dbReference type="InterPro" id="IPR029028">
    <property type="entry name" value="Alpha/beta_knot_MTases"/>
</dbReference>
<evidence type="ECO:0000313" key="4">
    <source>
        <dbReference type="EMBL" id="KIH66901.1"/>
    </source>
</evidence>
<dbReference type="InterPro" id="IPR029026">
    <property type="entry name" value="tRNA_m1G_MTases_N"/>
</dbReference>
<dbReference type="SUPFAM" id="SSF48371">
    <property type="entry name" value="ARM repeat"/>
    <property type="match status" value="1"/>
</dbReference>
<sequence>MDDISNPENRHDRTYFIELVDKAQSNADVADLITLFETLDGEELENALPSLCFLAEKCPSCLEREIFNLAYCILADTNCSRSGRKAVLACLRVLTHGNESIWDSFFTLYQCLEEPQFHIINPVLPRMDDVLACVHEGLLSFKWAAALFMRALVHSNGWVRLWAIEKLVSVNPSIMATNQDHTTMRVVTQFNFVVFFCKMLKPTVECVNDVGSLTAFFSRSFPELFDQFIDMDPIRESLSAPDAPKDDFARLLWVRAGLSGEGIQLQKRLELELADRLTAIEDDLVLLDSSLVQLINGYVLLRIAVASGAHAFMVHNIYTGLIKRLKCPIKPFADLALSLISEEAIPCDRHCLLARALYDLLDELSSEDIAEILPKIISYLGEKPLAPIRKSICSRGKDMNKQMSKLHEYRLKLVLKFLSPFREDPESLLSECIGCIDSASAYPVAECYLKIPRALIGKSFCDELLELSRLNTPVALHLSSELKNAAQSGLLTSDWANTIFSLAVFGPIPKKESRVINAAYEIIYTRLPNNYDDIHNCKEPYLFSSFGLSLAHRQNTRAVSLLLLVIDYVSDEAVLDKVFTNCVNWIVDPCQQFSIKLILEWLLVRMALRNPLAKEKLLGQERIFANKRIGSVSSWINMIVLMSRAEEDKSSILQFIELILPWTTAQNFAVRCTAIAGLRLMYKALISKEKERWYLLQRIVEFDSEPTGNAQRIIDNLVADFYFGQLHPINHFDMQTVFAVLPSRTGMPPEELLVDDLLQRFNTSPIRSLSSDQQFLSAPSLVYSGLSKSSSCAPEISGYETDDAYSEDRGSALFQRKIVTQQRNIREGCSLVVVASLVDKPNNLGGLCRTCEIFGVDTLVIADPIYAADPGFKALSMSAEKKQKIEAVRPDGLLNFLAEMRKKGYTVVAAEQTTDSVALHKFNFPQKTVLLLGDEKEGVPVQLLRYVDHTVEIEQLGQTRSLNVHVSAALFIAKYVEQVLLS</sequence>
<name>A0A0C2HBN8_9BILA</name>
<dbReference type="SUPFAM" id="SSF75217">
    <property type="entry name" value="alpha/beta knot"/>
    <property type="match status" value="1"/>
</dbReference>
<dbReference type="GO" id="GO:0030488">
    <property type="term" value="P:tRNA methylation"/>
    <property type="evidence" value="ECO:0007669"/>
    <property type="project" value="InterPro"/>
</dbReference>
<dbReference type="GO" id="GO:0016423">
    <property type="term" value="F:tRNA (guanine) methyltransferase activity"/>
    <property type="evidence" value="ECO:0007669"/>
    <property type="project" value="InterPro"/>
</dbReference>
<dbReference type="InterPro" id="IPR045330">
    <property type="entry name" value="TRM3/TARBP1"/>
</dbReference>
<dbReference type="CDD" id="cd18091">
    <property type="entry name" value="SpoU-like_TRM3-like"/>
    <property type="match status" value="1"/>
</dbReference>
<keyword evidence="2 4" id="KW-0808">Transferase</keyword>
<dbReference type="EMBL" id="KN726919">
    <property type="protein sequence ID" value="KIH66901.1"/>
    <property type="molecule type" value="Genomic_DNA"/>
</dbReference>
<accession>A0A0C2HBN8</accession>
<dbReference type="InterPro" id="IPR001537">
    <property type="entry name" value="SpoU_MeTrfase"/>
</dbReference>
<dbReference type="AlphaFoldDB" id="A0A0C2HBN8"/>
<keyword evidence="1 4" id="KW-0489">Methyltransferase</keyword>
<reference evidence="4 5" key="1">
    <citation type="submission" date="2013-12" db="EMBL/GenBank/DDBJ databases">
        <title>Draft genome of the parsitic nematode Ancylostoma duodenale.</title>
        <authorList>
            <person name="Mitreva M."/>
        </authorList>
    </citation>
    <scope>NUCLEOTIDE SEQUENCE [LARGE SCALE GENOMIC DNA]</scope>
    <source>
        <strain evidence="4 5">Zhejiang</strain>
    </source>
</reference>
<dbReference type="InterPro" id="IPR016024">
    <property type="entry name" value="ARM-type_fold"/>
</dbReference>
<dbReference type="GO" id="GO:0003723">
    <property type="term" value="F:RNA binding"/>
    <property type="evidence" value="ECO:0007669"/>
    <property type="project" value="InterPro"/>
</dbReference>
<dbReference type="Gene3D" id="3.40.1280.10">
    <property type="match status" value="1"/>
</dbReference>
<evidence type="ECO:0000256" key="2">
    <source>
        <dbReference type="ARBA" id="ARBA00022679"/>
    </source>
</evidence>
<proteinExistence type="predicted"/>
<dbReference type="OrthoDB" id="241340at2759"/>
<dbReference type="Pfam" id="PF00588">
    <property type="entry name" value="SpoU_methylase"/>
    <property type="match status" value="1"/>
</dbReference>
<organism evidence="4 5">
    <name type="scientific">Ancylostoma duodenale</name>
    <dbReference type="NCBI Taxonomy" id="51022"/>
    <lineage>
        <taxon>Eukaryota</taxon>
        <taxon>Metazoa</taxon>
        <taxon>Ecdysozoa</taxon>
        <taxon>Nematoda</taxon>
        <taxon>Chromadorea</taxon>
        <taxon>Rhabditida</taxon>
        <taxon>Rhabditina</taxon>
        <taxon>Rhabditomorpha</taxon>
        <taxon>Strongyloidea</taxon>
        <taxon>Ancylostomatidae</taxon>
        <taxon>Ancylostomatinae</taxon>
        <taxon>Ancylostoma</taxon>
    </lineage>
</organism>
<evidence type="ECO:0000256" key="1">
    <source>
        <dbReference type="ARBA" id="ARBA00022603"/>
    </source>
</evidence>
<feature type="domain" description="tRNA/rRNA methyltransferase SpoU type" evidence="3">
    <location>
        <begin position="831"/>
        <end position="972"/>
    </location>
</feature>
<dbReference type="Proteomes" id="UP000054047">
    <property type="component" value="Unassembled WGS sequence"/>
</dbReference>
<dbReference type="PANTHER" id="PTHR12029">
    <property type="entry name" value="RNA METHYLTRANSFERASE"/>
    <property type="match status" value="1"/>
</dbReference>
<gene>
    <name evidence="4" type="ORF">ANCDUO_02772</name>
</gene>
<protein>
    <submittedName>
        <fullName evidence="4">RNA methyltransferase, TrmH family</fullName>
    </submittedName>
</protein>
<dbReference type="PANTHER" id="PTHR12029:SF11">
    <property type="entry name" value="METHYLTRANSFERASE TARBP1-RELATED"/>
    <property type="match status" value="1"/>
</dbReference>
<evidence type="ECO:0000259" key="3">
    <source>
        <dbReference type="Pfam" id="PF00588"/>
    </source>
</evidence>
<dbReference type="InterPro" id="IPR044748">
    <property type="entry name" value="Trm3/TARBP1_C"/>
</dbReference>
<evidence type="ECO:0000313" key="5">
    <source>
        <dbReference type="Proteomes" id="UP000054047"/>
    </source>
</evidence>